<organism evidence="1">
    <name type="scientific">marine sediment metagenome</name>
    <dbReference type="NCBI Taxonomy" id="412755"/>
    <lineage>
        <taxon>unclassified sequences</taxon>
        <taxon>metagenomes</taxon>
        <taxon>ecological metagenomes</taxon>
    </lineage>
</organism>
<protein>
    <submittedName>
        <fullName evidence="1">Uncharacterized protein</fullName>
    </submittedName>
</protein>
<name>A0A0F8Y8B5_9ZZZZ</name>
<sequence>MTCGLCWKQEVETLDVPLNGLGVIVEVCFVCAERLANRIGYVPQSSGIRYA</sequence>
<dbReference type="EMBL" id="LAZR01058420">
    <property type="protein sequence ID" value="KKK69930.1"/>
    <property type="molecule type" value="Genomic_DNA"/>
</dbReference>
<accession>A0A0F8Y8B5</accession>
<gene>
    <name evidence="1" type="ORF">LCGC14_2929090</name>
</gene>
<dbReference type="AlphaFoldDB" id="A0A0F8Y8B5"/>
<comment type="caution">
    <text evidence="1">The sequence shown here is derived from an EMBL/GenBank/DDBJ whole genome shotgun (WGS) entry which is preliminary data.</text>
</comment>
<evidence type="ECO:0000313" key="1">
    <source>
        <dbReference type="EMBL" id="KKK69930.1"/>
    </source>
</evidence>
<proteinExistence type="predicted"/>
<feature type="non-terminal residue" evidence="1">
    <location>
        <position position="51"/>
    </location>
</feature>
<reference evidence="1" key="1">
    <citation type="journal article" date="2015" name="Nature">
        <title>Complex archaea that bridge the gap between prokaryotes and eukaryotes.</title>
        <authorList>
            <person name="Spang A."/>
            <person name="Saw J.H."/>
            <person name="Jorgensen S.L."/>
            <person name="Zaremba-Niedzwiedzka K."/>
            <person name="Martijn J."/>
            <person name="Lind A.E."/>
            <person name="van Eijk R."/>
            <person name="Schleper C."/>
            <person name="Guy L."/>
            <person name="Ettema T.J."/>
        </authorList>
    </citation>
    <scope>NUCLEOTIDE SEQUENCE</scope>
</reference>